<dbReference type="CDD" id="cd05828">
    <property type="entry name" value="Sortase_D_1"/>
    <property type="match status" value="1"/>
</dbReference>
<dbReference type="Pfam" id="PF04203">
    <property type="entry name" value="Sortase"/>
    <property type="match status" value="1"/>
</dbReference>
<dbReference type="Proteomes" id="UP000198658">
    <property type="component" value="Unassembled WGS sequence"/>
</dbReference>
<dbReference type="NCBIfam" id="TIGR03784">
    <property type="entry name" value="marine_sortase"/>
    <property type="match status" value="1"/>
</dbReference>
<dbReference type="Gene3D" id="2.40.260.10">
    <property type="entry name" value="Sortase"/>
    <property type="match status" value="1"/>
</dbReference>
<dbReference type="EMBL" id="FNQO01000003">
    <property type="protein sequence ID" value="SEA35686.1"/>
    <property type="molecule type" value="Genomic_DNA"/>
</dbReference>
<keyword evidence="3" id="KW-1185">Reference proteome</keyword>
<proteinExistence type="predicted"/>
<name>A0A1H4AIC5_9GAMM</name>
<dbReference type="InterPro" id="IPR022445">
    <property type="entry name" value="Sortase_proteobact_type"/>
</dbReference>
<accession>A0A1H4AIC5</accession>
<keyword evidence="1" id="KW-0378">Hydrolase</keyword>
<dbReference type="GO" id="GO:0016787">
    <property type="term" value="F:hydrolase activity"/>
    <property type="evidence" value="ECO:0007669"/>
    <property type="project" value="UniProtKB-KW"/>
</dbReference>
<dbReference type="OrthoDB" id="9790661at2"/>
<dbReference type="InterPro" id="IPR023365">
    <property type="entry name" value="Sortase_dom-sf"/>
</dbReference>
<dbReference type="STRING" id="658218.SAMN05216562_2806"/>
<evidence type="ECO:0000313" key="3">
    <source>
        <dbReference type="Proteomes" id="UP000198658"/>
    </source>
</evidence>
<protein>
    <submittedName>
        <fullName evidence="2">Sortase A</fullName>
    </submittedName>
</protein>
<dbReference type="InterPro" id="IPR005754">
    <property type="entry name" value="Sortase"/>
</dbReference>
<dbReference type="SUPFAM" id="SSF63817">
    <property type="entry name" value="Sortase"/>
    <property type="match status" value="1"/>
</dbReference>
<sequence>MLRTMLFAACLLAGLWQLGGAAWLLAKAELAQVLIADAWEEQLKTGGAAKPWPWADTWPVARLQLDAQEPLVVLAGGSGQALAFGPGLLAGSGEPGNLAEPRTTVIAAHRDTHFGDLERLRPGSPIQLQDSSGRWHSYRVSTTRVVDSEREQLPIFAEPGLLLVTCYPFDAINPGGPLRYVVYAEYLPGGESVQL</sequence>
<dbReference type="AlphaFoldDB" id="A0A1H4AIC5"/>
<gene>
    <name evidence="2" type="ORF">SAMN05216562_2806</name>
</gene>
<organism evidence="2 3">
    <name type="scientific">Microbulbifer marinus</name>
    <dbReference type="NCBI Taxonomy" id="658218"/>
    <lineage>
        <taxon>Bacteria</taxon>
        <taxon>Pseudomonadati</taxon>
        <taxon>Pseudomonadota</taxon>
        <taxon>Gammaproteobacteria</taxon>
        <taxon>Cellvibrionales</taxon>
        <taxon>Microbulbiferaceae</taxon>
        <taxon>Microbulbifer</taxon>
    </lineage>
</organism>
<evidence type="ECO:0000256" key="1">
    <source>
        <dbReference type="ARBA" id="ARBA00022801"/>
    </source>
</evidence>
<dbReference type="RefSeq" id="WP_091389789.1">
    <property type="nucleotide sequence ID" value="NZ_FNQO01000003.1"/>
</dbReference>
<dbReference type="InterPro" id="IPR041999">
    <property type="entry name" value="Sortase_D_1"/>
</dbReference>
<evidence type="ECO:0000313" key="2">
    <source>
        <dbReference type="EMBL" id="SEA35686.1"/>
    </source>
</evidence>
<reference evidence="3" key="1">
    <citation type="submission" date="2016-10" db="EMBL/GenBank/DDBJ databases">
        <authorList>
            <person name="Varghese N."/>
            <person name="Submissions S."/>
        </authorList>
    </citation>
    <scope>NUCLEOTIDE SEQUENCE [LARGE SCALE GENOMIC DNA]</scope>
    <source>
        <strain evidence="3">CGMCC 1.10657</strain>
    </source>
</reference>